<evidence type="ECO:0000256" key="4">
    <source>
        <dbReference type="ARBA" id="ARBA00022989"/>
    </source>
</evidence>
<dbReference type="GO" id="GO:0055085">
    <property type="term" value="P:transmembrane transport"/>
    <property type="evidence" value="ECO:0007669"/>
    <property type="project" value="InterPro"/>
</dbReference>
<dbReference type="CDD" id="cd06261">
    <property type="entry name" value="TM_PBP2"/>
    <property type="match status" value="1"/>
</dbReference>
<dbReference type="InterPro" id="IPR000515">
    <property type="entry name" value="MetI-like"/>
</dbReference>
<dbReference type="RefSeq" id="WP_124696932.1">
    <property type="nucleotide sequence ID" value="NZ_JBHUFE010000026.1"/>
</dbReference>
<dbReference type="GO" id="GO:0031460">
    <property type="term" value="P:glycine betaine transport"/>
    <property type="evidence" value="ECO:0007669"/>
    <property type="project" value="TreeGrafter"/>
</dbReference>
<gene>
    <name evidence="9" type="ORF">EH198_18155</name>
</gene>
<evidence type="ECO:0000256" key="7">
    <source>
        <dbReference type="SAM" id="MobiDB-lite"/>
    </source>
</evidence>
<dbReference type="PANTHER" id="PTHR30177:SF4">
    <property type="entry name" value="OSMOPROTECTANT IMPORT PERMEASE PROTEIN OSMW"/>
    <property type="match status" value="1"/>
</dbReference>
<accession>A0A3N9P0H9</accession>
<dbReference type="InterPro" id="IPR051204">
    <property type="entry name" value="ABC_transp_perm/SBD"/>
</dbReference>
<dbReference type="Gene3D" id="1.10.3720.10">
    <property type="entry name" value="MetI-like"/>
    <property type="match status" value="1"/>
</dbReference>
<feature type="transmembrane region" description="Helical" evidence="6">
    <location>
        <begin position="83"/>
        <end position="101"/>
    </location>
</feature>
<evidence type="ECO:0000259" key="8">
    <source>
        <dbReference type="PROSITE" id="PS50928"/>
    </source>
</evidence>
<dbReference type="AlphaFoldDB" id="A0A3N9P0H9"/>
<dbReference type="OrthoDB" id="9801163at2"/>
<evidence type="ECO:0000256" key="2">
    <source>
        <dbReference type="ARBA" id="ARBA00022448"/>
    </source>
</evidence>
<feature type="transmembrane region" description="Helical" evidence="6">
    <location>
        <begin position="148"/>
        <end position="172"/>
    </location>
</feature>
<feature type="compositionally biased region" description="Polar residues" evidence="7">
    <location>
        <begin position="223"/>
        <end position="235"/>
    </location>
</feature>
<comment type="caution">
    <text evidence="9">The sequence shown here is derived from an EMBL/GenBank/DDBJ whole genome shotgun (WGS) entry which is preliminary data.</text>
</comment>
<feature type="transmembrane region" description="Helical" evidence="6">
    <location>
        <begin position="27"/>
        <end position="49"/>
    </location>
</feature>
<dbReference type="GO" id="GO:0005886">
    <property type="term" value="C:plasma membrane"/>
    <property type="evidence" value="ECO:0007669"/>
    <property type="project" value="UniProtKB-SubCell"/>
</dbReference>
<organism evidence="9 10">
    <name type="scientific">Paenibacillus rhizophilus</name>
    <dbReference type="NCBI Taxonomy" id="1850366"/>
    <lineage>
        <taxon>Bacteria</taxon>
        <taxon>Bacillati</taxon>
        <taxon>Bacillota</taxon>
        <taxon>Bacilli</taxon>
        <taxon>Bacillales</taxon>
        <taxon>Paenibacillaceae</taxon>
        <taxon>Paenibacillus</taxon>
    </lineage>
</organism>
<dbReference type="Proteomes" id="UP000282529">
    <property type="component" value="Unassembled WGS sequence"/>
</dbReference>
<dbReference type="EMBL" id="RQPI01000012">
    <property type="protein sequence ID" value="RQW09698.1"/>
    <property type="molecule type" value="Genomic_DNA"/>
</dbReference>
<reference evidence="9 10" key="1">
    <citation type="submission" date="2018-11" db="EMBL/GenBank/DDBJ databases">
        <title>Genome sequence of strain 7197.</title>
        <authorList>
            <person name="Gao J."/>
            <person name="Sun J."/>
        </authorList>
    </citation>
    <scope>NUCLEOTIDE SEQUENCE [LARGE SCALE GENOMIC DNA]</scope>
    <source>
        <strain evidence="9 10">7197</strain>
    </source>
</reference>
<keyword evidence="10" id="KW-1185">Reference proteome</keyword>
<evidence type="ECO:0000256" key="3">
    <source>
        <dbReference type="ARBA" id="ARBA00022692"/>
    </source>
</evidence>
<dbReference type="InterPro" id="IPR035906">
    <property type="entry name" value="MetI-like_sf"/>
</dbReference>
<dbReference type="PANTHER" id="PTHR30177">
    <property type="entry name" value="GLYCINE BETAINE/L-PROLINE TRANSPORT SYSTEM PERMEASE PROTEIN PROW"/>
    <property type="match status" value="1"/>
</dbReference>
<keyword evidence="2 6" id="KW-0813">Transport</keyword>
<feature type="domain" description="ABC transmembrane type-1" evidence="8">
    <location>
        <begin position="23"/>
        <end position="207"/>
    </location>
</feature>
<evidence type="ECO:0000256" key="5">
    <source>
        <dbReference type="ARBA" id="ARBA00023136"/>
    </source>
</evidence>
<protein>
    <submittedName>
        <fullName evidence="9">ABC transporter permease</fullName>
    </submittedName>
</protein>
<dbReference type="Pfam" id="PF00528">
    <property type="entry name" value="BPD_transp_1"/>
    <property type="match status" value="1"/>
</dbReference>
<dbReference type="SUPFAM" id="SSF161098">
    <property type="entry name" value="MetI-like"/>
    <property type="match status" value="1"/>
</dbReference>
<evidence type="ECO:0000256" key="1">
    <source>
        <dbReference type="ARBA" id="ARBA00004141"/>
    </source>
</evidence>
<comment type="similarity">
    <text evidence="6">Belongs to the binding-protein-dependent transport system permease family.</text>
</comment>
<keyword evidence="3 6" id="KW-0812">Transmembrane</keyword>
<feature type="transmembrane region" description="Helical" evidence="6">
    <location>
        <begin position="184"/>
        <end position="205"/>
    </location>
</feature>
<keyword evidence="4 6" id="KW-1133">Transmembrane helix</keyword>
<feature type="transmembrane region" description="Helical" evidence="6">
    <location>
        <begin position="56"/>
        <end position="77"/>
    </location>
</feature>
<evidence type="ECO:0000313" key="10">
    <source>
        <dbReference type="Proteomes" id="UP000282529"/>
    </source>
</evidence>
<sequence length="235" mass="25473">MLQSIADFLAYFAKYHDKMLTMTLEHLQIVTLVLLISIIIAVPLSLALYHSHKLSTVVLAVLGALYAIPSLAFFAILIPLLGLGIPTAVTVLVVYTQFILVRNILAGFKSVDPFLLEAGRGMGLSASQLFFRVQLPLAMPALLGGLRLAVISAIGMATIAAMIGAGGLGTLLFDGLRMNFAYKILWGTILASALSLIANWILLFFEKRAMKRARGELHLPKTGQPSQNLRQALEE</sequence>
<evidence type="ECO:0000256" key="6">
    <source>
        <dbReference type="RuleBase" id="RU363032"/>
    </source>
</evidence>
<comment type="subcellular location">
    <subcellularLocation>
        <location evidence="6">Cell membrane</location>
        <topology evidence="6">Multi-pass membrane protein</topology>
    </subcellularLocation>
    <subcellularLocation>
        <location evidence="1">Membrane</location>
        <topology evidence="1">Multi-pass membrane protein</topology>
    </subcellularLocation>
</comment>
<name>A0A3N9P0H9_9BACL</name>
<feature type="region of interest" description="Disordered" evidence="7">
    <location>
        <begin position="216"/>
        <end position="235"/>
    </location>
</feature>
<dbReference type="PROSITE" id="PS50928">
    <property type="entry name" value="ABC_TM1"/>
    <property type="match status" value="1"/>
</dbReference>
<keyword evidence="5 6" id="KW-0472">Membrane</keyword>
<proteinExistence type="inferred from homology"/>
<evidence type="ECO:0000313" key="9">
    <source>
        <dbReference type="EMBL" id="RQW09698.1"/>
    </source>
</evidence>